<organism evidence="1 2">
    <name type="scientific">Cohnella kolymensis</name>
    <dbReference type="NCBI Taxonomy" id="1590652"/>
    <lineage>
        <taxon>Bacteria</taxon>
        <taxon>Bacillati</taxon>
        <taxon>Bacillota</taxon>
        <taxon>Bacilli</taxon>
        <taxon>Bacillales</taxon>
        <taxon>Paenibacillaceae</taxon>
        <taxon>Cohnella</taxon>
    </lineage>
</organism>
<evidence type="ECO:0000313" key="1">
    <source>
        <dbReference type="EMBL" id="KIL36271.1"/>
    </source>
</evidence>
<sequence>MKPKPEYDISFTVVKLLMYGRRRATTPSSGRFIMYLFGIDADFRSVINYCSARSMKLNAEQQKSTIDKALGRNWLLHLTCRL</sequence>
<keyword evidence="2" id="KW-1185">Reference proteome</keyword>
<name>A0ABR5A5D0_9BACL</name>
<accession>A0ABR5A5D0</accession>
<dbReference type="Proteomes" id="UP000054526">
    <property type="component" value="Unassembled WGS sequence"/>
</dbReference>
<dbReference type="EMBL" id="JXAL01000012">
    <property type="protein sequence ID" value="KIL36271.1"/>
    <property type="molecule type" value="Genomic_DNA"/>
</dbReference>
<reference evidence="1 2" key="1">
    <citation type="submission" date="2014-12" db="EMBL/GenBank/DDBJ databases">
        <title>Draft genome sequence of Cohnella kolymensis strain B-2846.</title>
        <authorList>
            <person name="Karlyshev A.V."/>
            <person name="Kudryashova E.B."/>
        </authorList>
    </citation>
    <scope>NUCLEOTIDE SEQUENCE [LARGE SCALE GENOMIC DNA]</scope>
    <source>
        <strain evidence="1 2">VKM B-2846</strain>
    </source>
</reference>
<protein>
    <submittedName>
        <fullName evidence="1">Uncharacterized protein</fullName>
    </submittedName>
</protein>
<evidence type="ECO:0000313" key="2">
    <source>
        <dbReference type="Proteomes" id="UP000054526"/>
    </source>
</evidence>
<proteinExistence type="predicted"/>
<comment type="caution">
    <text evidence="1">The sequence shown here is derived from an EMBL/GenBank/DDBJ whole genome shotgun (WGS) entry which is preliminary data.</text>
</comment>
<gene>
    <name evidence="1" type="ORF">SD71_08305</name>
</gene>